<dbReference type="AlphaFoldDB" id="Q1MMQ9"/>
<keyword evidence="3" id="KW-0862">Zinc</keyword>
<dbReference type="Gene3D" id="3.90.1590.10">
    <property type="entry name" value="glutathione-dependent formaldehyde- activating enzyme (gfa)"/>
    <property type="match status" value="1"/>
</dbReference>
<dbReference type="EnsemblBacteria" id="CAK05743">
    <property type="protein sequence ID" value="CAK05743"/>
    <property type="gene ID" value="RL0253"/>
</dbReference>
<evidence type="ECO:0000256" key="4">
    <source>
        <dbReference type="ARBA" id="ARBA00023239"/>
    </source>
</evidence>
<organism evidence="6 7">
    <name type="scientific">Rhizobium johnstonii (strain DSM 114642 / LMG 32736 / 3841)</name>
    <name type="common">Rhizobium leguminosarum bv. viciae</name>
    <dbReference type="NCBI Taxonomy" id="216596"/>
    <lineage>
        <taxon>Bacteria</taxon>
        <taxon>Pseudomonadati</taxon>
        <taxon>Pseudomonadota</taxon>
        <taxon>Alphaproteobacteria</taxon>
        <taxon>Hyphomicrobiales</taxon>
        <taxon>Rhizobiaceae</taxon>
        <taxon>Rhizobium/Agrobacterium group</taxon>
        <taxon>Rhizobium</taxon>
        <taxon>Rhizobium johnstonii</taxon>
    </lineage>
</organism>
<sequence>MPANGRDDLAISTASKAPLDQKANREDIMSERTLPMEGGCRCGRVRLKISAPPLLTMACHCTGCQKMTSSGYSLSAAIPSEGFEVTQGEPVIGGLHGVTKHYFCPHCMSWMFTRPEGMDWCVNLRVTMLDDPSWFTPFIETWTSEKLSFAETGAVHSYEALPEMEAYEGLVKEYMGRG</sequence>
<accession>Q1MMQ9</accession>
<feature type="domain" description="CENP-V/GFA" evidence="5">
    <location>
        <begin position="36"/>
        <end position="159"/>
    </location>
</feature>
<reference evidence="6 7" key="1">
    <citation type="journal article" date="2006" name="Genome Biol.">
        <title>The genome of Rhizobium leguminosarum has recognizable core and accessory components.</title>
        <authorList>
            <person name="Young J.W."/>
            <person name="Crossman L.C."/>
            <person name="Johnston A.W.B."/>
            <person name="Thomson N.R."/>
            <person name="Ghazoui Z.F."/>
            <person name="Hull K.H."/>
            <person name="Wexler M."/>
            <person name="Curson A.R.J."/>
            <person name="Todd J.D."/>
            <person name="Poole P.S."/>
            <person name="Mauchline T.H."/>
            <person name="East A.K."/>
            <person name="Quail M.A."/>
            <person name="Churcher C."/>
            <person name="Arrowsmith C."/>
            <person name="Cherevach A."/>
            <person name="Chillingworth T."/>
            <person name="Clarke K."/>
            <person name="Cronin A."/>
            <person name="Davis P."/>
            <person name="Fraser A."/>
            <person name="Hance Z."/>
            <person name="Hauser H."/>
            <person name="Jagels K."/>
            <person name="Moule S."/>
            <person name="Mungall K."/>
            <person name="Norbertczak H."/>
            <person name="Rabbinowitsch E."/>
            <person name="Sanders M."/>
            <person name="Simmonds M."/>
            <person name="Whitehead S."/>
            <person name="Parkhill J."/>
        </authorList>
    </citation>
    <scope>NUCLEOTIDE SEQUENCE [LARGE SCALE GENOMIC DNA]</scope>
    <source>
        <strain evidence="7">DSM 114642 / LMG 32736 / 3841</strain>
    </source>
</reference>
<dbReference type="SUPFAM" id="SSF51316">
    <property type="entry name" value="Mss4-like"/>
    <property type="match status" value="1"/>
</dbReference>
<dbReference type="InterPro" id="IPR006913">
    <property type="entry name" value="CENP-V/GFA"/>
</dbReference>
<dbReference type="PANTHER" id="PTHR33337">
    <property type="entry name" value="GFA DOMAIN-CONTAINING PROTEIN"/>
    <property type="match status" value="1"/>
</dbReference>
<dbReference type="InterPro" id="IPR011057">
    <property type="entry name" value="Mss4-like_sf"/>
</dbReference>
<dbReference type="HOGENOM" id="CLU_055491_6_3_5"/>
<dbReference type="Pfam" id="PF04828">
    <property type="entry name" value="GFA"/>
    <property type="match status" value="1"/>
</dbReference>
<protein>
    <submittedName>
        <fullName evidence="6">Glutathione-dependent formaldehyde-activating enzyme</fullName>
    </submittedName>
</protein>
<keyword evidence="4" id="KW-0456">Lyase</keyword>
<dbReference type="EMBL" id="AM236080">
    <property type="protein sequence ID" value="CAK05743.1"/>
    <property type="molecule type" value="Genomic_DNA"/>
</dbReference>
<dbReference type="GO" id="GO:0016846">
    <property type="term" value="F:carbon-sulfur lyase activity"/>
    <property type="evidence" value="ECO:0007669"/>
    <property type="project" value="InterPro"/>
</dbReference>
<dbReference type="PANTHER" id="PTHR33337:SF40">
    <property type="entry name" value="CENP-V_GFA DOMAIN-CONTAINING PROTEIN-RELATED"/>
    <property type="match status" value="1"/>
</dbReference>
<evidence type="ECO:0000256" key="2">
    <source>
        <dbReference type="ARBA" id="ARBA00022723"/>
    </source>
</evidence>
<dbReference type="KEGG" id="rle:RL0253"/>
<evidence type="ECO:0000259" key="5">
    <source>
        <dbReference type="PROSITE" id="PS51891"/>
    </source>
</evidence>
<evidence type="ECO:0000313" key="7">
    <source>
        <dbReference type="Proteomes" id="UP000006575"/>
    </source>
</evidence>
<name>Q1MMQ9_RHIJ3</name>
<evidence type="ECO:0000256" key="1">
    <source>
        <dbReference type="ARBA" id="ARBA00005495"/>
    </source>
</evidence>
<evidence type="ECO:0000313" key="6">
    <source>
        <dbReference type="EMBL" id="CAK05743.1"/>
    </source>
</evidence>
<comment type="similarity">
    <text evidence="1">Belongs to the Gfa family.</text>
</comment>
<dbReference type="PROSITE" id="PS51891">
    <property type="entry name" value="CENP_V_GFA"/>
    <property type="match status" value="1"/>
</dbReference>
<gene>
    <name evidence="6" type="primary">gfa</name>
    <name evidence="6" type="ordered locus">RL0253</name>
</gene>
<dbReference type="eggNOG" id="COG3791">
    <property type="taxonomic scope" value="Bacteria"/>
</dbReference>
<evidence type="ECO:0000256" key="3">
    <source>
        <dbReference type="ARBA" id="ARBA00022833"/>
    </source>
</evidence>
<dbReference type="Proteomes" id="UP000006575">
    <property type="component" value="Chromosome"/>
</dbReference>
<dbReference type="GO" id="GO:0046872">
    <property type="term" value="F:metal ion binding"/>
    <property type="evidence" value="ECO:0007669"/>
    <property type="project" value="UniProtKB-KW"/>
</dbReference>
<proteinExistence type="inferred from homology"/>
<keyword evidence="2" id="KW-0479">Metal-binding</keyword>
<keyword evidence="7" id="KW-1185">Reference proteome</keyword>